<dbReference type="SUPFAM" id="SSF55229">
    <property type="entry name" value="Cell division protein MinE topological specificity domain"/>
    <property type="match status" value="1"/>
</dbReference>
<evidence type="ECO:0000313" key="7">
    <source>
        <dbReference type="EMBL" id="KVW91308.1"/>
    </source>
</evidence>
<dbReference type="NCBIfam" id="NF010595">
    <property type="entry name" value="PRK13989.1"/>
    <property type="match status" value="1"/>
</dbReference>
<dbReference type="InterPro" id="IPR005527">
    <property type="entry name" value="MinE"/>
</dbReference>
<evidence type="ECO:0000256" key="5">
    <source>
        <dbReference type="ARBA" id="ARBA00025265"/>
    </source>
</evidence>
<keyword evidence="3 6" id="KW-0132">Cell division</keyword>
<evidence type="ECO:0000256" key="4">
    <source>
        <dbReference type="ARBA" id="ARBA00023306"/>
    </source>
</evidence>
<evidence type="ECO:0000256" key="2">
    <source>
        <dbReference type="ARBA" id="ARBA00020112"/>
    </source>
</evidence>
<organism evidence="7 8">
    <name type="scientific">Thiobacillus denitrificans</name>
    <dbReference type="NCBI Taxonomy" id="36861"/>
    <lineage>
        <taxon>Bacteria</taxon>
        <taxon>Pseudomonadati</taxon>
        <taxon>Pseudomonadota</taxon>
        <taxon>Betaproteobacteria</taxon>
        <taxon>Nitrosomonadales</taxon>
        <taxon>Thiobacillaceae</taxon>
        <taxon>Thiobacillus</taxon>
    </lineage>
</organism>
<dbReference type="STRING" id="1123392.GCA_000376425_01895"/>
<accession>A0A119CT37</accession>
<gene>
    <name evidence="6" type="primary">minE</name>
    <name evidence="7" type="ORF">ABW22_16040</name>
</gene>
<evidence type="ECO:0000256" key="6">
    <source>
        <dbReference type="HAMAP-Rule" id="MF_00262"/>
    </source>
</evidence>
<reference evidence="7 8" key="1">
    <citation type="journal article" date="2015" name="Appl. Environ. Microbiol.">
        <title>Aerobic and Anaerobic Thiosulfate Oxidation by a Cold-Adapted, Subglacial Chemoautotroph.</title>
        <authorList>
            <person name="Harrold Z.R."/>
            <person name="Skidmore M.L."/>
            <person name="Hamilton T.L."/>
            <person name="Desch L."/>
            <person name="Amada K."/>
            <person name="van Gelder W."/>
            <person name="Glover K."/>
            <person name="Roden E.E."/>
            <person name="Boyd E.S."/>
        </authorList>
    </citation>
    <scope>NUCLEOTIDE SEQUENCE [LARGE SCALE GENOMIC DNA]</scope>
    <source>
        <strain evidence="7 8">RG</strain>
    </source>
</reference>
<dbReference type="InterPro" id="IPR036707">
    <property type="entry name" value="MinE_sf"/>
</dbReference>
<dbReference type="RefSeq" id="WP_059759242.1">
    <property type="nucleotide sequence ID" value="NZ_LDUG01000061.1"/>
</dbReference>
<evidence type="ECO:0000256" key="3">
    <source>
        <dbReference type="ARBA" id="ARBA00022618"/>
    </source>
</evidence>
<proteinExistence type="inferred from homology"/>
<evidence type="ECO:0000256" key="1">
    <source>
        <dbReference type="ARBA" id="ARBA00008168"/>
    </source>
</evidence>
<dbReference type="Proteomes" id="UP000064243">
    <property type="component" value="Unassembled WGS sequence"/>
</dbReference>
<dbReference type="OrthoDB" id="9802655at2"/>
<dbReference type="GO" id="GO:0051301">
    <property type="term" value="P:cell division"/>
    <property type="evidence" value="ECO:0007669"/>
    <property type="project" value="UniProtKB-KW"/>
</dbReference>
<dbReference type="Pfam" id="PF03776">
    <property type="entry name" value="MinE"/>
    <property type="match status" value="1"/>
</dbReference>
<keyword evidence="4 6" id="KW-0131">Cell cycle</keyword>
<dbReference type="Gene3D" id="3.30.1070.10">
    <property type="entry name" value="Cell division topological specificity factor MinE"/>
    <property type="match status" value="1"/>
</dbReference>
<dbReference type="EMBL" id="LDUG01000061">
    <property type="protein sequence ID" value="KVW91308.1"/>
    <property type="molecule type" value="Genomic_DNA"/>
</dbReference>
<evidence type="ECO:0000313" key="8">
    <source>
        <dbReference type="Proteomes" id="UP000064243"/>
    </source>
</evidence>
<comment type="similarity">
    <text evidence="1 6">Belongs to the MinE family.</text>
</comment>
<dbReference type="NCBIfam" id="TIGR01215">
    <property type="entry name" value="minE"/>
    <property type="match status" value="1"/>
</dbReference>
<comment type="function">
    <text evidence="5 6">Prevents the cell division inhibition by proteins MinC and MinD at internal division sites while permitting inhibition at polar sites. This ensures cell division at the proper site by restricting the formation of a division septum at the midpoint of the long axis of the cell.</text>
</comment>
<dbReference type="GO" id="GO:0042802">
    <property type="term" value="F:identical protein binding"/>
    <property type="evidence" value="ECO:0007669"/>
    <property type="project" value="UniProtKB-ARBA"/>
</dbReference>
<protein>
    <recommendedName>
        <fullName evidence="2 6">Cell division topological specificity factor</fullName>
    </recommendedName>
</protein>
<comment type="caution">
    <text evidence="7">The sequence shown here is derived from an EMBL/GenBank/DDBJ whole genome shotgun (WGS) entry which is preliminary data.</text>
</comment>
<dbReference type="AlphaFoldDB" id="A0A119CT37"/>
<dbReference type="PATRIC" id="fig|36861.3.peg.3161"/>
<dbReference type="NCBIfam" id="NF001422">
    <property type="entry name" value="PRK00296.1"/>
    <property type="match status" value="1"/>
</dbReference>
<sequence>MSWLSHIFGEKKATASVAKERLQLIIARERVGLSGPDFLPDLQKDLVAVISKYVKINPEDIKVGLEKQGNFEVIEVNIVLPEIR</sequence>
<dbReference type="GO" id="GO:0032955">
    <property type="term" value="P:regulation of division septum assembly"/>
    <property type="evidence" value="ECO:0007669"/>
    <property type="project" value="InterPro"/>
</dbReference>
<dbReference type="FunFam" id="3.30.1070.10:FF:000001">
    <property type="entry name" value="Cell division topological specificity factor"/>
    <property type="match status" value="1"/>
</dbReference>
<keyword evidence="8" id="KW-1185">Reference proteome</keyword>
<name>A0A119CT37_THIDE</name>
<dbReference type="HAMAP" id="MF_00262">
    <property type="entry name" value="MinE"/>
    <property type="match status" value="1"/>
</dbReference>